<evidence type="ECO:0000313" key="1">
    <source>
        <dbReference type="EMBL" id="ELY80994.1"/>
    </source>
</evidence>
<sequence length="41" mass="4826">MECQLSNFIRIHFSESTLSQEVKNVCEESDFSLRVVVRIDH</sequence>
<keyword evidence="2" id="KW-1185">Reference proteome</keyword>
<organism evidence="1 2">
    <name type="scientific">Natrinema gari JCM 14663</name>
    <dbReference type="NCBI Taxonomy" id="1230459"/>
    <lineage>
        <taxon>Archaea</taxon>
        <taxon>Methanobacteriati</taxon>
        <taxon>Methanobacteriota</taxon>
        <taxon>Stenosarchaea group</taxon>
        <taxon>Halobacteria</taxon>
        <taxon>Halobacteriales</taxon>
        <taxon>Natrialbaceae</taxon>
        <taxon>Natrinema</taxon>
    </lineage>
</organism>
<accession>L9Z3R8</accession>
<dbReference type="PATRIC" id="fig|1230459.4.peg.1568"/>
<dbReference type="AlphaFoldDB" id="L9Z3R8"/>
<dbReference type="Proteomes" id="UP000011592">
    <property type="component" value="Unassembled WGS sequence"/>
</dbReference>
<evidence type="ECO:0000313" key="2">
    <source>
        <dbReference type="Proteomes" id="UP000011592"/>
    </source>
</evidence>
<gene>
    <name evidence="1" type="ORF">C486_07838</name>
</gene>
<comment type="caution">
    <text evidence="1">The sequence shown here is derived from an EMBL/GenBank/DDBJ whole genome shotgun (WGS) entry which is preliminary data.</text>
</comment>
<protein>
    <submittedName>
        <fullName evidence="1">Uncharacterized protein</fullName>
    </submittedName>
</protein>
<reference evidence="1 2" key="1">
    <citation type="journal article" date="2014" name="PLoS Genet.">
        <title>Phylogenetically driven sequencing of extremely halophilic archaea reveals strategies for static and dynamic osmo-response.</title>
        <authorList>
            <person name="Becker E.A."/>
            <person name="Seitzer P.M."/>
            <person name="Tritt A."/>
            <person name="Larsen D."/>
            <person name="Krusor M."/>
            <person name="Yao A.I."/>
            <person name="Wu D."/>
            <person name="Madern D."/>
            <person name="Eisen J.A."/>
            <person name="Darling A.E."/>
            <person name="Facciotti M.T."/>
        </authorList>
    </citation>
    <scope>NUCLEOTIDE SEQUENCE [LARGE SCALE GENOMIC DNA]</scope>
    <source>
        <strain evidence="1 2">JCM 14663</strain>
    </source>
</reference>
<name>L9Z3R8_9EURY</name>
<dbReference type="EMBL" id="AOIJ01000044">
    <property type="protein sequence ID" value="ELY80994.1"/>
    <property type="molecule type" value="Genomic_DNA"/>
</dbReference>
<proteinExistence type="predicted"/>